<proteinExistence type="predicted"/>
<keyword evidence="2" id="KW-1185">Reference proteome</keyword>
<accession>A0ABW7FEL1</accession>
<reference evidence="1 2" key="1">
    <citation type="submission" date="2024-08" db="EMBL/GenBank/DDBJ databases">
        <authorList>
            <person name="Lu H."/>
        </authorList>
    </citation>
    <scope>NUCLEOTIDE SEQUENCE [LARGE SCALE GENOMIC DNA]</scope>
    <source>
        <strain evidence="1 2">LKC17W</strain>
    </source>
</reference>
<name>A0ABW7FEL1_9BURK</name>
<sequence length="79" mass="7805">MAFPTAVNDQITDAVTQANVQVLGDAAAASMGALYQATAQALALAAQNATDQQQLGTSLAQAVTTRAIATLLGAAASKS</sequence>
<evidence type="ECO:0000313" key="2">
    <source>
        <dbReference type="Proteomes" id="UP001606301"/>
    </source>
</evidence>
<dbReference type="Proteomes" id="UP001606301">
    <property type="component" value="Unassembled WGS sequence"/>
</dbReference>
<dbReference type="RefSeq" id="WP_394394868.1">
    <property type="nucleotide sequence ID" value="NZ_JBIGHW010000001.1"/>
</dbReference>
<gene>
    <name evidence="1" type="ORF">ACG0Z3_02170</name>
</gene>
<dbReference type="Pfam" id="PF11747">
    <property type="entry name" value="RebB"/>
    <property type="match status" value="1"/>
</dbReference>
<organism evidence="1 2">
    <name type="scientific">Pelomonas margarita</name>
    <dbReference type="NCBI Taxonomy" id="3299031"/>
    <lineage>
        <taxon>Bacteria</taxon>
        <taxon>Pseudomonadati</taxon>
        <taxon>Pseudomonadota</taxon>
        <taxon>Betaproteobacteria</taxon>
        <taxon>Burkholderiales</taxon>
        <taxon>Sphaerotilaceae</taxon>
        <taxon>Roseateles</taxon>
    </lineage>
</organism>
<protein>
    <submittedName>
        <fullName evidence="1">RebB family R body protein</fullName>
    </submittedName>
</protein>
<comment type="caution">
    <text evidence="1">The sequence shown here is derived from an EMBL/GenBank/DDBJ whole genome shotgun (WGS) entry which is preliminary data.</text>
</comment>
<dbReference type="EMBL" id="JBIGHW010000001">
    <property type="protein sequence ID" value="MFG6439473.1"/>
    <property type="molecule type" value="Genomic_DNA"/>
</dbReference>
<dbReference type="InterPro" id="IPR021070">
    <property type="entry name" value="Killing_trait_RebB"/>
</dbReference>
<evidence type="ECO:0000313" key="1">
    <source>
        <dbReference type="EMBL" id="MFG6439473.1"/>
    </source>
</evidence>